<name>A0A381PBF8_9ZZZZ</name>
<dbReference type="EMBL" id="UINC01000930">
    <property type="protein sequence ID" value="SUZ64311.1"/>
    <property type="molecule type" value="Genomic_DNA"/>
</dbReference>
<organism evidence="1">
    <name type="scientific">marine metagenome</name>
    <dbReference type="NCBI Taxonomy" id="408172"/>
    <lineage>
        <taxon>unclassified sequences</taxon>
        <taxon>metagenomes</taxon>
        <taxon>ecological metagenomes</taxon>
    </lineage>
</organism>
<gene>
    <name evidence="1" type="ORF">METZ01_LOCUS17165</name>
</gene>
<sequence length="124" mass="13728">MNNHITRVPSKIDAITATATSGQDSAVLMLNLDHYTAGADFPDGSKYRTYMAELAARCCSARLYRANRSAAKMMKSMRPGRLVSKLRLVLGLRTDPGSAEMYQLQELWVANAVIYRCPGARFPL</sequence>
<reference evidence="1" key="1">
    <citation type="submission" date="2018-05" db="EMBL/GenBank/DDBJ databases">
        <authorList>
            <person name="Lanie J.A."/>
            <person name="Ng W.-L."/>
            <person name="Kazmierczak K.M."/>
            <person name="Andrzejewski T.M."/>
            <person name="Davidsen T.M."/>
            <person name="Wayne K.J."/>
            <person name="Tettelin H."/>
            <person name="Glass J.I."/>
            <person name="Rusch D."/>
            <person name="Podicherti R."/>
            <person name="Tsui H.-C.T."/>
            <person name="Winkler M.E."/>
        </authorList>
    </citation>
    <scope>NUCLEOTIDE SEQUENCE</scope>
</reference>
<accession>A0A381PBF8</accession>
<dbReference type="AlphaFoldDB" id="A0A381PBF8"/>
<proteinExistence type="predicted"/>
<protein>
    <submittedName>
        <fullName evidence="1">Uncharacterized protein</fullName>
    </submittedName>
</protein>
<evidence type="ECO:0000313" key="1">
    <source>
        <dbReference type="EMBL" id="SUZ64311.1"/>
    </source>
</evidence>